<protein>
    <submittedName>
        <fullName evidence="2">Uncharacterized protein</fullName>
    </submittedName>
</protein>
<sequence>MNSITASQLRTEGVAAIEKCLSGDCEAIITVRGEARFVVMDMQRYNYLRECELFSRSNNHQAKDIKTNQAQ</sequence>
<dbReference type="InterPro" id="IPR036165">
    <property type="entry name" value="YefM-like_sf"/>
</dbReference>
<evidence type="ECO:0000256" key="1">
    <source>
        <dbReference type="ARBA" id="ARBA00009981"/>
    </source>
</evidence>
<dbReference type="AlphaFoldDB" id="A0A521G4P6"/>
<comment type="caution">
    <text evidence="2">The sequence shown here is derived from an EMBL/GenBank/DDBJ whole genome shotgun (WGS) entry which is preliminary data.</text>
</comment>
<dbReference type="EMBL" id="NQJD01000002">
    <property type="protein sequence ID" value="TAA75963.1"/>
    <property type="molecule type" value="Genomic_DNA"/>
</dbReference>
<reference evidence="2" key="1">
    <citation type="submission" date="2017-07" db="EMBL/GenBank/DDBJ databases">
        <title>The cable genome - Insights into the physiology and evolution of filamentous bacteria capable of sulfide oxidation via long distance electron transfer.</title>
        <authorList>
            <person name="Thorup C."/>
            <person name="Bjerg J.T."/>
            <person name="Schreiber L."/>
            <person name="Nielsen L.P."/>
            <person name="Kjeldsen K.U."/>
            <person name="Boesen T."/>
            <person name="Boggild A."/>
            <person name="Meysman F."/>
            <person name="Geelhoed J."/>
            <person name="Schramm A."/>
        </authorList>
    </citation>
    <scope>NUCLEOTIDE SEQUENCE [LARGE SCALE GENOMIC DNA]</scope>
    <source>
        <strain evidence="2">GS</strain>
    </source>
</reference>
<name>A0A521G4P6_9BACT</name>
<organism evidence="2 3">
    <name type="scientific">Candidatus Electronema aureum</name>
    <dbReference type="NCBI Taxonomy" id="2005002"/>
    <lineage>
        <taxon>Bacteria</taxon>
        <taxon>Pseudomonadati</taxon>
        <taxon>Thermodesulfobacteriota</taxon>
        <taxon>Desulfobulbia</taxon>
        <taxon>Desulfobulbales</taxon>
        <taxon>Desulfobulbaceae</taxon>
        <taxon>Candidatus Electronema</taxon>
    </lineage>
</organism>
<accession>A0A521G4P6</accession>
<dbReference type="SUPFAM" id="SSF143120">
    <property type="entry name" value="YefM-like"/>
    <property type="match status" value="1"/>
</dbReference>
<evidence type="ECO:0000313" key="2">
    <source>
        <dbReference type="EMBL" id="TAA75963.1"/>
    </source>
</evidence>
<gene>
    <name evidence="2" type="ORF">CDV28_10285</name>
</gene>
<comment type="similarity">
    <text evidence="1">Belongs to the phD/YefM antitoxin family.</text>
</comment>
<dbReference type="Proteomes" id="UP000316238">
    <property type="component" value="Unassembled WGS sequence"/>
</dbReference>
<keyword evidence="3" id="KW-1185">Reference proteome</keyword>
<proteinExistence type="inferred from homology"/>
<evidence type="ECO:0000313" key="3">
    <source>
        <dbReference type="Proteomes" id="UP000316238"/>
    </source>
</evidence>